<dbReference type="Pfam" id="PF13561">
    <property type="entry name" value="adh_short_C2"/>
    <property type="match status" value="1"/>
</dbReference>
<comment type="similarity">
    <text evidence="1">Belongs to the short-chain dehydrogenases/reductases (SDR) family.</text>
</comment>
<dbReference type="Gene3D" id="3.40.50.720">
    <property type="entry name" value="NAD(P)-binding Rossmann-like Domain"/>
    <property type="match status" value="1"/>
</dbReference>
<name>A0ABV2J659_9HYPH</name>
<evidence type="ECO:0000313" key="2">
    <source>
        <dbReference type="EMBL" id="MET3616261.1"/>
    </source>
</evidence>
<dbReference type="CDD" id="cd05233">
    <property type="entry name" value="SDR_c"/>
    <property type="match status" value="1"/>
</dbReference>
<dbReference type="EMBL" id="JBEPMB010000016">
    <property type="protein sequence ID" value="MET3616261.1"/>
    <property type="molecule type" value="Genomic_DNA"/>
</dbReference>
<reference evidence="2 3" key="1">
    <citation type="submission" date="2024-06" db="EMBL/GenBank/DDBJ databases">
        <title>Genomic Encyclopedia of Type Strains, Phase IV (KMG-IV): sequencing the most valuable type-strain genomes for metagenomic binning, comparative biology and taxonomic classification.</title>
        <authorList>
            <person name="Goeker M."/>
        </authorList>
    </citation>
    <scope>NUCLEOTIDE SEQUENCE [LARGE SCALE GENOMIC DNA]</scope>
    <source>
        <strain evidence="2 3">DSM 29780</strain>
    </source>
</reference>
<dbReference type="PRINTS" id="PR00080">
    <property type="entry name" value="SDRFAMILY"/>
</dbReference>
<evidence type="ECO:0000256" key="1">
    <source>
        <dbReference type="ARBA" id="ARBA00006484"/>
    </source>
</evidence>
<accession>A0ABV2J659</accession>
<dbReference type="PANTHER" id="PTHR42760:SF135">
    <property type="entry name" value="BLL7886 PROTEIN"/>
    <property type="match status" value="1"/>
</dbReference>
<dbReference type="InterPro" id="IPR036291">
    <property type="entry name" value="NAD(P)-bd_dom_sf"/>
</dbReference>
<protein>
    <submittedName>
        <fullName evidence="2">NAD(P)-dependent dehydrogenase (Short-subunit alcohol dehydrogenase family)</fullName>
    </submittedName>
</protein>
<dbReference type="PANTHER" id="PTHR42760">
    <property type="entry name" value="SHORT-CHAIN DEHYDROGENASES/REDUCTASES FAMILY MEMBER"/>
    <property type="match status" value="1"/>
</dbReference>
<dbReference type="Proteomes" id="UP001549047">
    <property type="component" value="Unassembled WGS sequence"/>
</dbReference>
<sequence>MNCMIPRVLEGHLALVTGAAQGNGLGIARGLGQAGASVFLTDVQAERVLESAAMLRDEGIEAEGHHLDVTDPGEATELAATLGARGKKISILVNNAGVLFRTGLGDADGPEVWRKTLDINLTGAFNVSYAFLPALKETKGAILNICSITSFLGHRNGAYAASKGGLKQLTQSQAFEFAEFGIRANAIAPGIIDTDINSDLRSNPAALKRWMPRLPMGRTGRPDELAGAAVFLCSDMAAYITGVTLPVDGGLLAV</sequence>
<organism evidence="2 3">
    <name type="scientific">Rhizobium aquaticum</name>
    <dbReference type="NCBI Taxonomy" id="1549636"/>
    <lineage>
        <taxon>Bacteria</taxon>
        <taxon>Pseudomonadati</taxon>
        <taxon>Pseudomonadota</taxon>
        <taxon>Alphaproteobacteria</taxon>
        <taxon>Hyphomicrobiales</taxon>
        <taxon>Rhizobiaceae</taxon>
        <taxon>Rhizobium/Agrobacterium group</taxon>
        <taxon>Rhizobium</taxon>
    </lineage>
</organism>
<evidence type="ECO:0000313" key="3">
    <source>
        <dbReference type="Proteomes" id="UP001549047"/>
    </source>
</evidence>
<keyword evidence="3" id="KW-1185">Reference proteome</keyword>
<gene>
    <name evidence="2" type="ORF">ABID16_004610</name>
</gene>
<comment type="caution">
    <text evidence="2">The sequence shown here is derived from an EMBL/GenBank/DDBJ whole genome shotgun (WGS) entry which is preliminary data.</text>
</comment>
<dbReference type="InterPro" id="IPR002347">
    <property type="entry name" value="SDR_fam"/>
</dbReference>
<proteinExistence type="inferred from homology"/>
<dbReference type="SUPFAM" id="SSF51735">
    <property type="entry name" value="NAD(P)-binding Rossmann-fold domains"/>
    <property type="match status" value="1"/>
</dbReference>
<dbReference type="PRINTS" id="PR00081">
    <property type="entry name" value="GDHRDH"/>
</dbReference>